<accession>A0ABS4VYQ3</accession>
<evidence type="ECO:0000259" key="1">
    <source>
        <dbReference type="Pfam" id="PF13173"/>
    </source>
</evidence>
<dbReference type="InterPro" id="IPR041682">
    <property type="entry name" value="AAA_14"/>
</dbReference>
<dbReference type="PANTHER" id="PTHR43566:SF2">
    <property type="entry name" value="DUF4143 DOMAIN-CONTAINING PROTEIN"/>
    <property type="match status" value="1"/>
</dbReference>
<comment type="caution">
    <text evidence="3">The sequence shown here is derived from an EMBL/GenBank/DDBJ whole genome shotgun (WGS) entry which is preliminary data.</text>
</comment>
<keyword evidence="4" id="KW-1185">Reference proteome</keyword>
<evidence type="ECO:0000313" key="3">
    <source>
        <dbReference type="EMBL" id="MBP2369080.1"/>
    </source>
</evidence>
<feature type="domain" description="AAA" evidence="1">
    <location>
        <begin position="18"/>
        <end position="136"/>
    </location>
</feature>
<dbReference type="InterPro" id="IPR027417">
    <property type="entry name" value="P-loop_NTPase"/>
</dbReference>
<evidence type="ECO:0000259" key="2">
    <source>
        <dbReference type="Pfam" id="PF13635"/>
    </source>
</evidence>
<sequence length="424" mass="45643">MYRHRLLIGPLSDALADTPVVVVAGPRQAGKSTLATHVVAEANGTWLTLDDAAMLDAARVDPVGFISGRSGLVGIDEAQRVPELLLAIKAEIDRERRPGRFLLTGSTRLLGAPRLADSLAGRMEALTLWPFAQAELGDAGAAPELIDRAFNDSIGGLRPPAVTKAEVLDRAGAGGFLPALARSGRRRTAWYDSYVAGVIDREVRAVTDATYLRELPRLLRLCAARTSGELNIADLARDLGLSRPTTDSYLAHLEAVFLIQTVPAWSTNLTTRVVCRPKLTITDTGLAARLLGGRLRTDADLAGRLIETFVAGELRAQCEWSQTRPGIYHFRDRTGTEVDLVLESGDGRVVGIEVKAGATVRAEDLRGLRLLEQRLGSDFAAGIVLCTAPEPRHLGGRLWMLPFSALWHPNGPVPKAKADGDIDP</sequence>
<evidence type="ECO:0000313" key="4">
    <source>
        <dbReference type="Proteomes" id="UP001519295"/>
    </source>
</evidence>
<protein>
    <submittedName>
        <fullName evidence="3">AAA+ superfamily ATPase</fullName>
    </submittedName>
</protein>
<gene>
    <name evidence="3" type="ORF">JOF36_004776</name>
</gene>
<dbReference type="RefSeq" id="WP_210030879.1">
    <property type="nucleotide sequence ID" value="NZ_JAGINU010000001.1"/>
</dbReference>
<dbReference type="Pfam" id="PF13173">
    <property type="entry name" value="AAA_14"/>
    <property type="match status" value="1"/>
</dbReference>
<name>A0ABS4VYQ3_9PSEU</name>
<reference evidence="3 4" key="1">
    <citation type="submission" date="2021-03" db="EMBL/GenBank/DDBJ databases">
        <title>Sequencing the genomes of 1000 actinobacteria strains.</title>
        <authorList>
            <person name="Klenk H.-P."/>
        </authorList>
    </citation>
    <scope>NUCLEOTIDE SEQUENCE [LARGE SCALE GENOMIC DNA]</scope>
    <source>
        <strain evidence="3 4">DSM 45256</strain>
    </source>
</reference>
<feature type="domain" description="DUF4143" evidence="2">
    <location>
        <begin position="201"/>
        <end position="357"/>
    </location>
</feature>
<dbReference type="PANTHER" id="PTHR43566">
    <property type="entry name" value="CONSERVED PROTEIN"/>
    <property type="match status" value="1"/>
</dbReference>
<dbReference type="EMBL" id="JAGINU010000001">
    <property type="protein sequence ID" value="MBP2369080.1"/>
    <property type="molecule type" value="Genomic_DNA"/>
</dbReference>
<dbReference type="Proteomes" id="UP001519295">
    <property type="component" value="Unassembled WGS sequence"/>
</dbReference>
<dbReference type="Pfam" id="PF13635">
    <property type="entry name" value="DUF4143"/>
    <property type="match status" value="1"/>
</dbReference>
<proteinExistence type="predicted"/>
<dbReference type="InterPro" id="IPR025420">
    <property type="entry name" value="DUF4143"/>
</dbReference>
<dbReference type="SUPFAM" id="SSF52540">
    <property type="entry name" value="P-loop containing nucleoside triphosphate hydrolases"/>
    <property type="match status" value="1"/>
</dbReference>
<organism evidence="3 4">
    <name type="scientific">Pseudonocardia parietis</name>
    <dbReference type="NCBI Taxonomy" id="570936"/>
    <lineage>
        <taxon>Bacteria</taxon>
        <taxon>Bacillati</taxon>
        <taxon>Actinomycetota</taxon>
        <taxon>Actinomycetes</taxon>
        <taxon>Pseudonocardiales</taxon>
        <taxon>Pseudonocardiaceae</taxon>
        <taxon>Pseudonocardia</taxon>
    </lineage>
</organism>